<evidence type="ECO:0000256" key="4">
    <source>
        <dbReference type="ARBA" id="ARBA00023136"/>
    </source>
</evidence>
<dbReference type="GO" id="GO:0097347">
    <property type="term" value="C:TAM protein secretion complex"/>
    <property type="evidence" value="ECO:0007669"/>
    <property type="project" value="TreeGrafter"/>
</dbReference>
<reference evidence="6 7" key="1">
    <citation type="submission" date="2018-11" db="EMBL/GenBank/DDBJ databases">
        <title>Genomic Encyclopedia of Type Strains, Phase IV (KMG-IV): sequencing the most valuable type-strain genomes for metagenomic binning, comparative biology and taxonomic classification.</title>
        <authorList>
            <person name="Goeker M."/>
        </authorList>
    </citation>
    <scope>NUCLEOTIDE SEQUENCE [LARGE SCALE GENOMIC DNA]</scope>
    <source>
        <strain evidence="6 7">DSM 21945</strain>
    </source>
</reference>
<comment type="caution">
    <text evidence="6">The sequence shown here is derived from an EMBL/GenBank/DDBJ whole genome shotgun (WGS) entry which is preliminary data.</text>
</comment>
<keyword evidence="3" id="KW-1133">Transmembrane helix</keyword>
<feature type="domain" description="Translocation and assembly module TamB C-terminal" evidence="5">
    <location>
        <begin position="892"/>
        <end position="1230"/>
    </location>
</feature>
<dbReference type="AlphaFoldDB" id="A0A3N1PIL9"/>
<evidence type="ECO:0000256" key="2">
    <source>
        <dbReference type="ARBA" id="ARBA00022692"/>
    </source>
</evidence>
<organism evidence="6 7">
    <name type="scientific">Gallaecimonas pentaromativorans</name>
    <dbReference type="NCBI Taxonomy" id="584787"/>
    <lineage>
        <taxon>Bacteria</taxon>
        <taxon>Pseudomonadati</taxon>
        <taxon>Pseudomonadota</taxon>
        <taxon>Gammaproteobacteria</taxon>
        <taxon>Enterobacterales</taxon>
        <taxon>Gallaecimonadaceae</taxon>
        <taxon>Gallaecimonas</taxon>
    </lineage>
</organism>
<protein>
    <submittedName>
        <fullName evidence="6">Autotransporter secretion inner membrane protein TamB</fullName>
    </submittedName>
</protein>
<keyword evidence="2" id="KW-0812">Transmembrane</keyword>
<evidence type="ECO:0000256" key="1">
    <source>
        <dbReference type="ARBA" id="ARBA00004167"/>
    </source>
</evidence>
<name>A0A3N1PIL9_9GAMM</name>
<dbReference type="Proteomes" id="UP000268033">
    <property type="component" value="Unassembled WGS sequence"/>
</dbReference>
<dbReference type="RefSeq" id="WP_123420951.1">
    <property type="nucleotide sequence ID" value="NZ_RJUL01000003.1"/>
</dbReference>
<evidence type="ECO:0000313" key="6">
    <source>
        <dbReference type="EMBL" id="ROQ28433.1"/>
    </source>
</evidence>
<evidence type="ECO:0000313" key="7">
    <source>
        <dbReference type="Proteomes" id="UP000268033"/>
    </source>
</evidence>
<gene>
    <name evidence="6" type="ORF">EDC28_10325</name>
</gene>
<proteinExistence type="predicted"/>
<evidence type="ECO:0000259" key="5">
    <source>
        <dbReference type="Pfam" id="PF04357"/>
    </source>
</evidence>
<dbReference type="PANTHER" id="PTHR36985">
    <property type="entry name" value="TRANSLOCATION AND ASSEMBLY MODULE SUBUNIT TAMB"/>
    <property type="match status" value="1"/>
</dbReference>
<dbReference type="GO" id="GO:0009306">
    <property type="term" value="P:protein secretion"/>
    <property type="evidence" value="ECO:0007669"/>
    <property type="project" value="InterPro"/>
</dbReference>
<dbReference type="GO" id="GO:0005886">
    <property type="term" value="C:plasma membrane"/>
    <property type="evidence" value="ECO:0007669"/>
    <property type="project" value="InterPro"/>
</dbReference>
<comment type="subcellular location">
    <subcellularLocation>
        <location evidence="1">Membrane</location>
        <topology evidence="1">Single-pass membrane protein</topology>
    </subcellularLocation>
</comment>
<keyword evidence="7" id="KW-1185">Reference proteome</keyword>
<keyword evidence="4" id="KW-0472">Membrane</keyword>
<evidence type="ECO:0000256" key="3">
    <source>
        <dbReference type="ARBA" id="ARBA00022989"/>
    </source>
</evidence>
<sequence>MRWLKWAAWVFLVLFTLLVLLPASILLTDTGNRWVWSLAKDNVPGLSGEMLDGNLSRGWHFTNLQYKTEGLALAFTELKLAWAPSALLDDKLRITTLEVNGVAVDVASGSDQPASEDNSDSASTPLTLPLTVVLDQADLSDIKVSVPGMEIGATSVGLSGIWDKKGLAVNGPKVNGLSLVMAPSAEAPKADTATEAASDAPLTLPTVTLPMAITVDGMVLTDTRFQQGDIKEALPMLSFAGSVSGSDLSITSLHLEHRFAGAFLKGKLSLKGEYPLSLDLTANLKKALLDGQLSGETLALSAKGSLANLELDTRAKGPVTFNLAGKLAVLEPALPFDVTLDWQPLGWPLDAPQYHLEQGNLAAKGSLGQYQLTLETRASGPAIPQTAINLDAGGDLAHLDIRQLLLDMANGKLSLKGRLGWQEGVDWQGLVALNNLDPSFWASTLKGQVSGQLPSHFQLQGASWQLDAQPDLKGTLAGQPLALSGDVALNEALHGKVALTLENGPNSLDAKGSLADSLDIKGHLALNNLGLYGFGASGSAKGDWQLGGSLDKPRLKLRLAADSLGFNDLMAKNLNLDADATLSQDPSGTLRVSLESLRQGSELSLGDIRLALKGSGSDHHLTLAFKGQPVAGELALDGHLDGSNWQGSLVSAQFDTPLQHWQLEKAVALAWQDQRFSASQHCWASQQAALCLDPISASAKGGQAGLTLTGLQLARLQPFMPDNFHWQAVLSGKASATWQGSKPKVSAHFETTPGELTSGKNQVGYQQLRIDADMDDKALTSQVAFVSDTLGTLSLDAKVTDPQQARALSGNLAIKGLTLDWLAPLLPQVYSIAGQINGEGRLGGNLSQPLFFGNLALTGGGVTTDGDMVTLSELNTRLDIDGAKAKLDGTGKLGGGQLQLSGDMDWAALPISGELHIKGNELEAGYPGYGQLKVSPDLTLTMGQETNLSGKVVVPWARIAVKDLPPSAVTVSKDVVVITNDPDIAPQPVSAPFAMKVLVELGKDVRLEAMGLKTKLGGTLFITQDPNRAMRGNGEIRLVDGTYKAYGQNLVIQTGSILFSGALDSPNLNIEAIRNKDTLSDSSITVGVKVTGDAASPKVELFSDPDMQQSEQLSYLLRGKGLDSQEGSDSNGLMQSMLLSAGVSQLGGVVTGAAEKVGFSDVTIDTAGSGDSSQVAISGYLAPGLQLEYGVGVFNSVGEVKLRYELLPRLYLQAVNGVNQALDIFYKFEF</sequence>
<dbReference type="InterPro" id="IPR007452">
    <property type="entry name" value="TamB_C"/>
</dbReference>
<dbReference type="EMBL" id="RJUL01000003">
    <property type="protein sequence ID" value="ROQ28433.1"/>
    <property type="molecule type" value="Genomic_DNA"/>
</dbReference>
<accession>A0A3N1PIL9</accession>
<dbReference type="PANTHER" id="PTHR36985:SF1">
    <property type="entry name" value="TRANSLOCATION AND ASSEMBLY MODULE SUBUNIT TAMB"/>
    <property type="match status" value="1"/>
</dbReference>
<dbReference type="STRING" id="584787.GCA_001247655_00402"/>
<dbReference type="Pfam" id="PF04357">
    <property type="entry name" value="TamB"/>
    <property type="match status" value="1"/>
</dbReference>